<keyword evidence="4" id="KW-1185">Reference proteome</keyword>
<feature type="transmembrane region" description="Helical" evidence="1">
    <location>
        <begin position="391"/>
        <end position="408"/>
    </location>
</feature>
<feature type="transmembrane region" description="Helical" evidence="1">
    <location>
        <begin position="364"/>
        <end position="385"/>
    </location>
</feature>
<dbReference type="Gene3D" id="3.40.50.720">
    <property type="entry name" value="NAD(P)-binding Rossmann-like Domain"/>
    <property type="match status" value="1"/>
</dbReference>
<evidence type="ECO:0000313" key="3">
    <source>
        <dbReference type="EMBL" id="RGE64108.1"/>
    </source>
</evidence>
<protein>
    <recommendedName>
        <fullName evidence="2">NAD-dependent epimerase/dehydratase domain-containing protein</fullName>
    </recommendedName>
</protein>
<dbReference type="Pfam" id="PF01370">
    <property type="entry name" value="Epimerase"/>
    <property type="match status" value="1"/>
</dbReference>
<proteinExistence type="predicted"/>
<dbReference type="RefSeq" id="WP_021640185.1">
    <property type="nucleotide sequence ID" value="NZ_LT969518.1"/>
</dbReference>
<dbReference type="SUPFAM" id="SSF51735">
    <property type="entry name" value="NAD(P)-binding Rossmann-fold domains"/>
    <property type="match status" value="1"/>
</dbReference>
<keyword evidence="1" id="KW-0812">Transmembrane</keyword>
<dbReference type="AlphaFoldDB" id="A0A3E3IAK3"/>
<feature type="domain" description="NAD-dependent epimerase/dehydratase" evidence="2">
    <location>
        <begin position="4"/>
        <end position="217"/>
    </location>
</feature>
<dbReference type="GeneID" id="97985931"/>
<keyword evidence="1" id="KW-0472">Membrane</keyword>
<dbReference type="EMBL" id="QVLV01000002">
    <property type="protein sequence ID" value="RGE64108.1"/>
    <property type="molecule type" value="Genomic_DNA"/>
</dbReference>
<evidence type="ECO:0000259" key="2">
    <source>
        <dbReference type="Pfam" id="PF01370"/>
    </source>
</evidence>
<sequence length="708" mass="82464">MKDILVTGYNRIIKEILWSDLAKDFRVIAADRELPRRNDGNVRFYSISPEEEAFRQLFDVYSFSAIFFISGYVDGGEGFYGEMNDLEKVLLEAAHAHVDKVVILSSIESMNYVPAIGTGGIELDRNFYQAASLRADQLEEMCRFFSKTMSLKTIILRLPYLTNSCNDGNFLGKLFRNIYENKKLLLPYRENDRVDFISQEDLAELLRRIVEEDEDESGSYFVSSGYRHTYGDLAAVLSSLSPGLRILYENKADVIPREDYPFELRKIYGWIPKEDVMEQTAWLYELFCKKVMKGKRSLRDWLEKLLNRQEGIFKYVELLVVFLFAELLNHYLGVNVYFRFVDIRLFFIVIMGTIYGMRTGLLAALLECIALFVQYLGIGVDWTLLFYNVENWIPFMIYLMAGSVTGYIKNKKTEEIKFSREEYGLLRDKYLFLNEVYRSAVENKGEYKKQILGFKDSFGRIFDAVQRLDNILPQSIFMEALLTMEDILENRSIAIYSVDQYERFGRLVVCSDQLRTKLPKSMVLEESGGLFEMVRERKIYKNTEMQEGMPVYASGIFREEKLVLFVVIYEVNPDQYGMNYMNIFRILCGLVQTSFLRALDYEELAEEKIYYPQTNVVRRERFMEILAVQSEMKEKKIADYVLVKLEEKERHKVSDSLSRIIRAADVIGEGTDGNLYVLLTQVNLESFHFVETRLAGTGLSYQVVEKVG</sequence>
<dbReference type="Proteomes" id="UP000260812">
    <property type="component" value="Unassembled WGS sequence"/>
</dbReference>
<evidence type="ECO:0000313" key="4">
    <source>
        <dbReference type="Proteomes" id="UP000260812"/>
    </source>
</evidence>
<keyword evidence="1" id="KW-1133">Transmembrane helix</keyword>
<dbReference type="InterPro" id="IPR001509">
    <property type="entry name" value="Epimerase_deHydtase"/>
</dbReference>
<evidence type="ECO:0000256" key="1">
    <source>
        <dbReference type="SAM" id="Phobius"/>
    </source>
</evidence>
<name>A0A3E3IAK3_9FIRM</name>
<accession>A0A3E3IAK3</accession>
<reference evidence="3" key="1">
    <citation type="submission" date="2018-08" db="EMBL/GenBank/DDBJ databases">
        <title>A genome reference for cultivated species of the human gut microbiota.</title>
        <authorList>
            <person name="Zou Y."/>
            <person name="Xue W."/>
            <person name="Luo G."/>
        </authorList>
    </citation>
    <scope>NUCLEOTIDE SEQUENCE [LARGE SCALE GENOMIC DNA]</scope>
    <source>
        <strain evidence="3">TF05-5AC</strain>
    </source>
</reference>
<comment type="caution">
    <text evidence="3">The sequence shown here is derived from an EMBL/GenBank/DDBJ whole genome shotgun (WGS) entry which is preliminary data.</text>
</comment>
<organism evidence="3 4">
    <name type="scientific">Eisenbergiella massiliensis</name>
    <dbReference type="NCBI Taxonomy" id="1720294"/>
    <lineage>
        <taxon>Bacteria</taxon>
        <taxon>Bacillati</taxon>
        <taxon>Bacillota</taxon>
        <taxon>Clostridia</taxon>
        <taxon>Lachnospirales</taxon>
        <taxon>Lachnospiraceae</taxon>
        <taxon>Eisenbergiella</taxon>
    </lineage>
</organism>
<gene>
    <name evidence="3" type="ORF">DXC51_03270</name>
</gene>
<feature type="transmembrane region" description="Helical" evidence="1">
    <location>
        <begin position="312"/>
        <end position="331"/>
    </location>
</feature>
<dbReference type="InterPro" id="IPR036291">
    <property type="entry name" value="NAD(P)-bd_dom_sf"/>
</dbReference>